<keyword evidence="7 8" id="KW-0998">Cell outer membrane</keyword>
<evidence type="ECO:0000256" key="2">
    <source>
        <dbReference type="ARBA" id="ARBA00022448"/>
    </source>
</evidence>
<evidence type="ECO:0000256" key="7">
    <source>
        <dbReference type="ARBA" id="ARBA00023237"/>
    </source>
</evidence>
<dbReference type="InterPro" id="IPR037066">
    <property type="entry name" value="Plug_dom_sf"/>
</dbReference>
<evidence type="ECO:0000256" key="8">
    <source>
        <dbReference type="PROSITE-ProRule" id="PRU01360"/>
    </source>
</evidence>
<evidence type="ECO:0000313" key="13">
    <source>
        <dbReference type="EMBL" id="SOD11459.1"/>
    </source>
</evidence>
<dbReference type="RefSeq" id="WP_097127574.1">
    <property type="nucleotide sequence ID" value="NZ_OCMT01000001.1"/>
</dbReference>
<evidence type="ECO:0000259" key="11">
    <source>
        <dbReference type="Pfam" id="PF00593"/>
    </source>
</evidence>
<protein>
    <submittedName>
        <fullName evidence="13">TonB-linked outer membrane protein, SusC/RagA family</fullName>
    </submittedName>
</protein>
<organism evidence="13 14">
    <name type="scientific">Pedobacter xixiisoli</name>
    <dbReference type="NCBI Taxonomy" id="1476464"/>
    <lineage>
        <taxon>Bacteria</taxon>
        <taxon>Pseudomonadati</taxon>
        <taxon>Bacteroidota</taxon>
        <taxon>Sphingobacteriia</taxon>
        <taxon>Sphingobacteriales</taxon>
        <taxon>Sphingobacteriaceae</taxon>
        <taxon>Pedobacter</taxon>
    </lineage>
</organism>
<evidence type="ECO:0000313" key="14">
    <source>
        <dbReference type="Proteomes" id="UP000219281"/>
    </source>
</evidence>
<dbReference type="EMBL" id="OCMT01000001">
    <property type="protein sequence ID" value="SOD11459.1"/>
    <property type="molecule type" value="Genomic_DNA"/>
</dbReference>
<keyword evidence="14" id="KW-1185">Reference proteome</keyword>
<dbReference type="PROSITE" id="PS52016">
    <property type="entry name" value="TONB_DEPENDENT_REC_3"/>
    <property type="match status" value="1"/>
</dbReference>
<feature type="chain" id="PRO_5012628683" evidence="10">
    <location>
        <begin position="26"/>
        <end position="1200"/>
    </location>
</feature>
<evidence type="ECO:0000256" key="5">
    <source>
        <dbReference type="ARBA" id="ARBA00023077"/>
    </source>
</evidence>
<evidence type="ECO:0000256" key="9">
    <source>
        <dbReference type="RuleBase" id="RU003357"/>
    </source>
</evidence>
<dbReference type="InterPro" id="IPR012910">
    <property type="entry name" value="Plug_dom"/>
</dbReference>
<reference evidence="14" key="1">
    <citation type="submission" date="2017-09" db="EMBL/GenBank/DDBJ databases">
        <authorList>
            <person name="Varghese N."/>
            <person name="Submissions S."/>
        </authorList>
    </citation>
    <scope>NUCLEOTIDE SEQUENCE [LARGE SCALE GENOMIC DNA]</scope>
    <source>
        <strain evidence="14">CGMCC 1.12803</strain>
    </source>
</reference>
<dbReference type="Pfam" id="PF07715">
    <property type="entry name" value="Plug"/>
    <property type="match status" value="1"/>
</dbReference>
<keyword evidence="6 8" id="KW-0472">Membrane</keyword>
<dbReference type="InterPro" id="IPR000531">
    <property type="entry name" value="Beta-barrel_TonB"/>
</dbReference>
<dbReference type="Gene3D" id="2.170.130.10">
    <property type="entry name" value="TonB-dependent receptor, plug domain"/>
    <property type="match status" value="1"/>
</dbReference>
<evidence type="ECO:0000256" key="3">
    <source>
        <dbReference type="ARBA" id="ARBA00022452"/>
    </source>
</evidence>
<feature type="domain" description="TonB-dependent receptor-like beta-barrel" evidence="11">
    <location>
        <begin position="546"/>
        <end position="1160"/>
    </location>
</feature>
<dbReference type="Pfam" id="PF13715">
    <property type="entry name" value="CarbopepD_reg_2"/>
    <property type="match status" value="1"/>
</dbReference>
<proteinExistence type="inferred from homology"/>
<dbReference type="Gene3D" id="2.40.170.20">
    <property type="entry name" value="TonB-dependent receptor, beta-barrel domain"/>
    <property type="match status" value="1"/>
</dbReference>
<keyword evidence="3 8" id="KW-1134">Transmembrane beta strand</keyword>
<gene>
    <name evidence="13" type="ORF">SAMN06297358_0161</name>
</gene>
<evidence type="ECO:0000256" key="1">
    <source>
        <dbReference type="ARBA" id="ARBA00004571"/>
    </source>
</evidence>
<dbReference type="SUPFAM" id="SSF56935">
    <property type="entry name" value="Porins"/>
    <property type="match status" value="1"/>
</dbReference>
<feature type="domain" description="TonB-dependent receptor plug" evidence="12">
    <location>
        <begin position="218"/>
        <end position="348"/>
    </location>
</feature>
<dbReference type="InterPro" id="IPR039426">
    <property type="entry name" value="TonB-dep_rcpt-like"/>
</dbReference>
<dbReference type="SUPFAM" id="SSF49464">
    <property type="entry name" value="Carboxypeptidase regulatory domain-like"/>
    <property type="match status" value="1"/>
</dbReference>
<name>A0A285ZPB4_9SPHI</name>
<accession>A0A285ZPB4</accession>
<evidence type="ECO:0000259" key="12">
    <source>
        <dbReference type="Pfam" id="PF07715"/>
    </source>
</evidence>
<keyword evidence="5 9" id="KW-0798">TonB box</keyword>
<dbReference type="GO" id="GO:0009279">
    <property type="term" value="C:cell outer membrane"/>
    <property type="evidence" value="ECO:0007669"/>
    <property type="project" value="UniProtKB-SubCell"/>
</dbReference>
<dbReference type="OrthoDB" id="9768177at2"/>
<dbReference type="InterPro" id="IPR023996">
    <property type="entry name" value="TonB-dep_OMP_SusC/RagA"/>
</dbReference>
<dbReference type="InterPro" id="IPR036942">
    <property type="entry name" value="Beta-barrel_TonB_sf"/>
</dbReference>
<dbReference type="Gene3D" id="2.60.40.1120">
    <property type="entry name" value="Carboxypeptidase-like, regulatory domain"/>
    <property type="match status" value="1"/>
</dbReference>
<comment type="subcellular location">
    <subcellularLocation>
        <location evidence="1 8">Cell outer membrane</location>
        <topology evidence="1 8">Multi-pass membrane protein</topology>
    </subcellularLocation>
</comment>
<dbReference type="AlphaFoldDB" id="A0A285ZPB4"/>
<evidence type="ECO:0000256" key="4">
    <source>
        <dbReference type="ARBA" id="ARBA00022692"/>
    </source>
</evidence>
<dbReference type="Proteomes" id="UP000219281">
    <property type="component" value="Unassembled WGS sequence"/>
</dbReference>
<dbReference type="NCBIfam" id="TIGR04057">
    <property type="entry name" value="SusC_RagA_signa"/>
    <property type="match status" value="1"/>
</dbReference>
<dbReference type="InterPro" id="IPR008969">
    <property type="entry name" value="CarboxyPept-like_regulatory"/>
</dbReference>
<feature type="signal peptide" evidence="10">
    <location>
        <begin position="1"/>
        <end position="25"/>
    </location>
</feature>
<dbReference type="NCBIfam" id="TIGR04056">
    <property type="entry name" value="OMP_RagA_SusC"/>
    <property type="match status" value="1"/>
</dbReference>
<evidence type="ECO:0000256" key="10">
    <source>
        <dbReference type="SAM" id="SignalP"/>
    </source>
</evidence>
<sequence>MKHFTQSLSRAVVLLLVGVSISVCAFAQQSRVPLADALDQIAKKYKAKFAYEHGIVQGKTANRSEASNAKNLEEALKAVLYPNNLLFLYVSERNYTIVTRDTKTDVTVTIERGVTPADDRANETFITGKVVDESGGPMPGATIKTNSSNQTYITNSNGDFSMFVTPNTTEVSVFYIGYEPSFQKINPNTKNLRMVLKPSSNQLEEVSVVSTGYQKISKERATGSATVVTAKEIEKVPVPNLLYRLETMVPGVKITLNSGDNSFVYGNTMSSINGGTRTRGTSDYNMSIRGRSSLPGPQSAESFPLIVIDGAISENDISTINPDDVESVTFLKDAAAASIWGVRAGNGVMVINTKRGKNNQVPAINFSMNAAVSNHPNLKDLPLMNAAQTIAFEQEIVNKNLITAPSNATPLGQPVAAVTDLTFKLRAGTITQSDYNAAIARYSTMDNRAQVEDYLLQRSNNQVYNFSISGGNNYSNYFYSASYANEKPYAVGNSGKRLTVTLNNTFKLFKVATLSTNVKGAFLNYKNNGMALNALYAPSATTFMPYDQLVDDNGNRVSYSRRYYSGWLNTLYPKGFLNWGYNALDEIENADNTQKDNNYSVNLNLSVPIFKGLTANAYYANEFGFSNARRYYNEQSFFYRDFVNGYTPNPTTGTAVNSIGLSKGAGILNTQNTTSNNYTVRGQLNYDNTFGTDHQVTAIAGSEIRETNAGQSTGTLYGYNMGTGGSRPVDFFTPYATVTGFSSSLGGSYPTLQNKKRRFLSYYSNAAYTYKSKYTLSGSVRYDDYNNFGLDRSFRATPLYSFGAKWDAHKESFLKNISWISNLSLRATYGVNGNISTQLFPFTWISVSPADLITGLPNASIIAPANPELRWEKTYVRNLALDFGFLNNRISGSVDVYHKDGKDLYYNFPINGTYGVTTLTRNSTTMTGKGVDLALSGVLYTTKDWEVSSRINYAYNTNNVNDTRFIVTSGFYANPAYGSVLAGYPSDKMFVYRNAGLDAAGLTLVYDEKGNKVSANQNVTNIAALKYAGRSAPSHFGSFVQSVRYKDFTFTAIASYQFGSVFLKPTASSYSSSRLGVRYDLHEDVAKRWQKAGDEATTNVPGMAGTFAPTSLLRYQQSDINVLKGDYVRLRELSLSYRIPTQKITDKIKGATFGFNVRNLGLIWTANKEGLDPDVLPNLSSNTLGLPATVSYNFSLNLNF</sequence>
<keyword evidence="4 8" id="KW-0812">Transmembrane</keyword>
<dbReference type="InterPro" id="IPR023997">
    <property type="entry name" value="TonB-dep_OMP_SusC/RagA_CS"/>
</dbReference>
<evidence type="ECO:0000256" key="6">
    <source>
        <dbReference type="ARBA" id="ARBA00023136"/>
    </source>
</evidence>
<dbReference type="Pfam" id="PF00593">
    <property type="entry name" value="TonB_dep_Rec_b-barrel"/>
    <property type="match status" value="1"/>
</dbReference>
<keyword evidence="2 8" id="KW-0813">Transport</keyword>
<keyword evidence="10" id="KW-0732">Signal</keyword>
<comment type="similarity">
    <text evidence="8 9">Belongs to the TonB-dependent receptor family.</text>
</comment>